<evidence type="ECO:0000256" key="2">
    <source>
        <dbReference type="ARBA" id="ARBA00007279"/>
    </source>
</evidence>
<keyword evidence="3 6" id="KW-0812">Transmembrane</keyword>
<organism evidence="7 8">
    <name type="scientific">Ignelater luminosus</name>
    <name type="common">Cucubano</name>
    <name type="synonym">Pyrophorus luminosus</name>
    <dbReference type="NCBI Taxonomy" id="2038154"/>
    <lineage>
        <taxon>Eukaryota</taxon>
        <taxon>Metazoa</taxon>
        <taxon>Ecdysozoa</taxon>
        <taxon>Arthropoda</taxon>
        <taxon>Hexapoda</taxon>
        <taxon>Insecta</taxon>
        <taxon>Pterygota</taxon>
        <taxon>Neoptera</taxon>
        <taxon>Endopterygota</taxon>
        <taxon>Coleoptera</taxon>
        <taxon>Polyphaga</taxon>
        <taxon>Elateriformia</taxon>
        <taxon>Elateroidea</taxon>
        <taxon>Elateridae</taxon>
        <taxon>Agrypninae</taxon>
        <taxon>Pyrophorini</taxon>
        <taxon>Ignelater</taxon>
    </lineage>
</organism>
<dbReference type="InterPro" id="IPR018614">
    <property type="entry name" value="KRTCAP2"/>
</dbReference>
<reference evidence="7" key="1">
    <citation type="submission" date="2019-08" db="EMBL/GenBank/DDBJ databases">
        <title>The genome of the North American firefly Photinus pyralis.</title>
        <authorList>
            <consortium name="Photinus pyralis genome working group"/>
            <person name="Fallon T.R."/>
            <person name="Sander Lower S.E."/>
            <person name="Weng J.-K."/>
        </authorList>
    </citation>
    <scope>NUCLEOTIDE SEQUENCE</scope>
    <source>
        <strain evidence="7">TRF0915ILg1</strain>
        <tissue evidence="7">Whole body</tissue>
    </source>
</reference>
<evidence type="ECO:0008006" key="9">
    <source>
        <dbReference type="Google" id="ProtNLM"/>
    </source>
</evidence>
<feature type="transmembrane region" description="Helical" evidence="6">
    <location>
        <begin position="9"/>
        <end position="32"/>
    </location>
</feature>
<evidence type="ECO:0000256" key="4">
    <source>
        <dbReference type="ARBA" id="ARBA00022989"/>
    </source>
</evidence>
<dbReference type="EMBL" id="VTPC01090180">
    <property type="protein sequence ID" value="KAF2884370.1"/>
    <property type="molecule type" value="Genomic_DNA"/>
</dbReference>
<feature type="transmembrane region" description="Helical" evidence="6">
    <location>
        <begin position="71"/>
        <end position="89"/>
    </location>
</feature>
<sequence length="132" mass="14651">MAVSSGTSFILASISALFMFSGMQMYLSWLIATNIRTILGGYLGSLLFIFLLTAVGNLETFMFGKSFQVKIFPEVVFCLFLSVTASALVHRVCATTCLLFSIIQLHYINKYSQKVYTVPVPVQNVQTGKKKK</sequence>
<keyword evidence="4 6" id="KW-1133">Transmembrane helix</keyword>
<comment type="subcellular location">
    <subcellularLocation>
        <location evidence="1">Membrane</location>
        <topology evidence="1">Multi-pass membrane protein</topology>
    </subcellularLocation>
</comment>
<keyword evidence="5 6" id="KW-0472">Membrane</keyword>
<dbReference type="GO" id="GO:0016020">
    <property type="term" value="C:membrane"/>
    <property type="evidence" value="ECO:0007669"/>
    <property type="project" value="UniProtKB-SubCell"/>
</dbReference>
<evidence type="ECO:0000256" key="3">
    <source>
        <dbReference type="ARBA" id="ARBA00022692"/>
    </source>
</evidence>
<comment type="caution">
    <text evidence="7">The sequence shown here is derived from an EMBL/GenBank/DDBJ whole genome shotgun (WGS) entry which is preliminary data.</text>
</comment>
<dbReference type="PANTHER" id="PTHR32001:SF1">
    <property type="entry name" value="KERATINOCYTE-ASSOCIATED PROTEIN 2"/>
    <property type="match status" value="1"/>
</dbReference>
<evidence type="ECO:0000256" key="5">
    <source>
        <dbReference type="ARBA" id="ARBA00023136"/>
    </source>
</evidence>
<dbReference type="Proteomes" id="UP000801492">
    <property type="component" value="Unassembled WGS sequence"/>
</dbReference>
<dbReference type="AlphaFoldDB" id="A0A8K0FXQ1"/>
<dbReference type="Pfam" id="PF09775">
    <property type="entry name" value="Keratin_assoc"/>
    <property type="match status" value="1"/>
</dbReference>
<proteinExistence type="inferred from homology"/>
<gene>
    <name evidence="7" type="ORF">ILUMI_21819</name>
</gene>
<keyword evidence="8" id="KW-1185">Reference proteome</keyword>
<accession>A0A8K0FXQ1</accession>
<evidence type="ECO:0000256" key="6">
    <source>
        <dbReference type="SAM" id="Phobius"/>
    </source>
</evidence>
<dbReference type="OrthoDB" id="1111004at2759"/>
<evidence type="ECO:0000313" key="8">
    <source>
        <dbReference type="Proteomes" id="UP000801492"/>
    </source>
</evidence>
<name>A0A8K0FXQ1_IGNLU</name>
<comment type="similarity">
    <text evidence="2">Belongs to the KRTCAP2 family.</text>
</comment>
<evidence type="ECO:0000313" key="7">
    <source>
        <dbReference type="EMBL" id="KAF2884370.1"/>
    </source>
</evidence>
<protein>
    <recommendedName>
        <fullName evidence="9">Dolichyl-diphosphooligosaccharide--protein glycosyltransferase subunit KCP2</fullName>
    </recommendedName>
</protein>
<feature type="transmembrane region" description="Helical" evidence="6">
    <location>
        <begin position="38"/>
        <end position="59"/>
    </location>
</feature>
<dbReference type="PANTHER" id="PTHR32001">
    <property type="entry name" value="KERATINOCYTE-ASSOCIATED PROTEIN 2"/>
    <property type="match status" value="1"/>
</dbReference>
<evidence type="ECO:0000256" key="1">
    <source>
        <dbReference type="ARBA" id="ARBA00004141"/>
    </source>
</evidence>